<keyword evidence="4" id="KW-0547">Nucleotide-binding</keyword>
<sequence length="623" mass="69274">MSDGSRSSGVDALFSPKLFAKSLMVAIFILLLESLFFAWQIYLVKEAEAEAKRQERVRNIIVGAHSLMQNLYAAGDGVAKYGIKHQAIELARYEEAKGKIPQLLAAVKAVLVDQPKQAVLFNEIEMQVNKGMERIAEYRKIIDVEEPEAAAKIGLEHQARMQGLLEGLVKDLMEFLEQEKALESRSPAVLKARRDESRLLLFSGLAGNILLALLVVYLFTGNISNRLKLLVENSELLQDGHALNTLMEGRDEIAELDQGMHEMAESLRYEERMVREAEEEFRTIIEQLPVGLLIISAAGGKSAYVIDYANEQAEYIFDVQGEFIAKRNKENGLVGKQFLELFTEENVGALDFSELSRKERVLLKAKTMGEPARTISLELGLVSLKIRERDCYLAIVVDVSERIDLENMKKAFVAMVSHDLRTPLTSVVGFLQLLPAGVYGPVEERVVSEAKRSEAKADLLIGLINDLLDLEKLKAGHLEMHRAEVSLEDCLDNVIDNLSELCEERKVNIVFEGCRATVIGDSDRLVQALGKLVGCFVRLVKHGQITLLVQQGAAVSVRLLAPEKLFPPSICDLFFEPFQKIDEHKVVPPGLGLALARALLEANSASAVVRVDRSATELLVQFN</sequence>
<dbReference type="InterPro" id="IPR036097">
    <property type="entry name" value="HisK_dim/P_sf"/>
</dbReference>
<dbReference type="GO" id="GO:0000156">
    <property type="term" value="F:phosphorelay response regulator activity"/>
    <property type="evidence" value="ECO:0007669"/>
    <property type="project" value="TreeGrafter"/>
</dbReference>
<dbReference type="PROSITE" id="PS50109">
    <property type="entry name" value="HIS_KIN"/>
    <property type="match status" value="1"/>
</dbReference>
<gene>
    <name evidence="10" type="ORF">J0M35_08875</name>
</gene>
<evidence type="ECO:0000259" key="9">
    <source>
        <dbReference type="PROSITE" id="PS50109"/>
    </source>
</evidence>
<dbReference type="GO" id="GO:0030295">
    <property type="term" value="F:protein kinase activator activity"/>
    <property type="evidence" value="ECO:0007669"/>
    <property type="project" value="TreeGrafter"/>
</dbReference>
<evidence type="ECO:0000256" key="1">
    <source>
        <dbReference type="ARBA" id="ARBA00000085"/>
    </source>
</evidence>
<keyword evidence="3" id="KW-0808">Transferase</keyword>
<evidence type="ECO:0000313" key="11">
    <source>
        <dbReference type="Proteomes" id="UP000664277"/>
    </source>
</evidence>
<dbReference type="Proteomes" id="UP000664277">
    <property type="component" value="Unassembled WGS sequence"/>
</dbReference>
<evidence type="ECO:0000256" key="3">
    <source>
        <dbReference type="ARBA" id="ARBA00022679"/>
    </source>
</evidence>
<dbReference type="PANTHER" id="PTHR42878:SF7">
    <property type="entry name" value="SENSOR HISTIDINE KINASE GLRK"/>
    <property type="match status" value="1"/>
</dbReference>
<evidence type="ECO:0000313" key="10">
    <source>
        <dbReference type="EMBL" id="MBN8660460.1"/>
    </source>
</evidence>
<dbReference type="SUPFAM" id="SSF47384">
    <property type="entry name" value="Homodimeric domain of signal transducing histidine kinase"/>
    <property type="match status" value="1"/>
</dbReference>
<organism evidence="10 11">
    <name type="scientific">Candidatus Obscuribacter phosphatis</name>
    <dbReference type="NCBI Taxonomy" id="1906157"/>
    <lineage>
        <taxon>Bacteria</taxon>
        <taxon>Bacillati</taxon>
        <taxon>Candidatus Melainabacteria</taxon>
        <taxon>Candidatus Obscuribacterales</taxon>
        <taxon>Candidatus Obscuribacteraceae</taxon>
        <taxon>Candidatus Obscuribacter</taxon>
    </lineage>
</organism>
<feature type="transmembrane region" description="Helical" evidence="8">
    <location>
        <begin position="23"/>
        <end position="44"/>
    </location>
</feature>
<dbReference type="InterPro" id="IPR050351">
    <property type="entry name" value="BphY/WalK/GraS-like"/>
</dbReference>
<dbReference type="PANTHER" id="PTHR42878">
    <property type="entry name" value="TWO-COMPONENT HISTIDINE KINASE"/>
    <property type="match status" value="1"/>
</dbReference>
<dbReference type="InterPro" id="IPR003661">
    <property type="entry name" value="HisK_dim/P_dom"/>
</dbReference>
<dbReference type="GO" id="GO:0000155">
    <property type="term" value="F:phosphorelay sensor kinase activity"/>
    <property type="evidence" value="ECO:0007669"/>
    <property type="project" value="InterPro"/>
</dbReference>
<keyword evidence="8" id="KW-0472">Membrane</keyword>
<dbReference type="Gene3D" id="1.10.287.130">
    <property type="match status" value="1"/>
</dbReference>
<comment type="catalytic activity">
    <reaction evidence="1">
        <text>ATP + protein L-histidine = ADP + protein N-phospho-L-histidine.</text>
        <dbReference type="EC" id="2.7.13.3"/>
    </reaction>
</comment>
<dbReference type="SMART" id="SM00388">
    <property type="entry name" value="HisKA"/>
    <property type="match status" value="1"/>
</dbReference>
<dbReference type="Pfam" id="PF00512">
    <property type="entry name" value="HisKA"/>
    <property type="match status" value="1"/>
</dbReference>
<proteinExistence type="predicted"/>
<dbReference type="Gene3D" id="6.10.340.10">
    <property type="match status" value="1"/>
</dbReference>
<dbReference type="InterPro" id="IPR005467">
    <property type="entry name" value="His_kinase_dom"/>
</dbReference>
<keyword evidence="5" id="KW-0418">Kinase</keyword>
<evidence type="ECO:0000256" key="8">
    <source>
        <dbReference type="SAM" id="Phobius"/>
    </source>
</evidence>
<protein>
    <recommendedName>
        <fullName evidence="2">histidine kinase</fullName>
        <ecNumber evidence="2">2.7.13.3</ecNumber>
    </recommendedName>
</protein>
<dbReference type="InterPro" id="IPR036890">
    <property type="entry name" value="HATPase_C_sf"/>
</dbReference>
<dbReference type="AlphaFoldDB" id="A0A8J7TKX9"/>
<dbReference type="EC" id="2.7.13.3" evidence="2"/>
<dbReference type="GO" id="GO:0007234">
    <property type="term" value="P:osmosensory signaling via phosphorelay pathway"/>
    <property type="evidence" value="ECO:0007669"/>
    <property type="project" value="TreeGrafter"/>
</dbReference>
<keyword evidence="6" id="KW-0067">ATP-binding</keyword>
<dbReference type="GO" id="GO:0005524">
    <property type="term" value="F:ATP binding"/>
    <property type="evidence" value="ECO:0007669"/>
    <property type="project" value="UniProtKB-KW"/>
</dbReference>
<feature type="domain" description="Histidine kinase" evidence="9">
    <location>
        <begin position="415"/>
        <end position="623"/>
    </location>
</feature>
<keyword evidence="7" id="KW-0902">Two-component regulatory system</keyword>
<evidence type="ECO:0000256" key="6">
    <source>
        <dbReference type="ARBA" id="ARBA00022840"/>
    </source>
</evidence>
<accession>A0A8J7TKX9</accession>
<feature type="transmembrane region" description="Helical" evidence="8">
    <location>
        <begin position="199"/>
        <end position="219"/>
    </location>
</feature>
<dbReference type="Gene3D" id="3.30.565.10">
    <property type="entry name" value="Histidine kinase-like ATPase, C-terminal domain"/>
    <property type="match status" value="1"/>
</dbReference>
<reference evidence="10" key="1">
    <citation type="submission" date="2021-02" db="EMBL/GenBank/DDBJ databases">
        <title>Genome-Resolved Metagenomics of a Microbial Community Performing Photosynthetic Biological Nutrient Removal.</title>
        <authorList>
            <person name="Mcdaniel E.A."/>
        </authorList>
    </citation>
    <scope>NUCLEOTIDE SEQUENCE</scope>
    <source>
        <strain evidence="10">UWPOB_OBS1</strain>
    </source>
</reference>
<dbReference type="EMBL" id="JAFLCK010000010">
    <property type="protein sequence ID" value="MBN8660460.1"/>
    <property type="molecule type" value="Genomic_DNA"/>
</dbReference>
<dbReference type="Gene3D" id="3.30.450.20">
    <property type="entry name" value="PAS domain"/>
    <property type="match status" value="1"/>
</dbReference>
<name>A0A8J7TKX9_9BACT</name>
<dbReference type="SUPFAM" id="SSF55874">
    <property type="entry name" value="ATPase domain of HSP90 chaperone/DNA topoisomerase II/histidine kinase"/>
    <property type="match status" value="1"/>
</dbReference>
<evidence type="ECO:0000256" key="2">
    <source>
        <dbReference type="ARBA" id="ARBA00012438"/>
    </source>
</evidence>
<dbReference type="CDD" id="cd00082">
    <property type="entry name" value="HisKA"/>
    <property type="match status" value="1"/>
</dbReference>
<comment type="caution">
    <text evidence="10">The sequence shown here is derived from an EMBL/GenBank/DDBJ whole genome shotgun (WGS) entry which is preliminary data.</text>
</comment>
<evidence type="ECO:0000256" key="4">
    <source>
        <dbReference type="ARBA" id="ARBA00022741"/>
    </source>
</evidence>
<keyword evidence="8" id="KW-0812">Transmembrane</keyword>
<keyword evidence="8" id="KW-1133">Transmembrane helix</keyword>
<evidence type="ECO:0000256" key="7">
    <source>
        <dbReference type="ARBA" id="ARBA00023012"/>
    </source>
</evidence>
<evidence type="ECO:0000256" key="5">
    <source>
        <dbReference type="ARBA" id="ARBA00022777"/>
    </source>
</evidence>